<organism evidence="1 2">
    <name type="scientific">Cochliobolus sativus (strain ND90Pr / ATCC 201652)</name>
    <name type="common">Common root rot and spot blotch fungus</name>
    <name type="synonym">Bipolaris sorokiniana</name>
    <dbReference type="NCBI Taxonomy" id="665912"/>
    <lineage>
        <taxon>Eukaryota</taxon>
        <taxon>Fungi</taxon>
        <taxon>Dikarya</taxon>
        <taxon>Ascomycota</taxon>
        <taxon>Pezizomycotina</taxon>
        <taxon>Dothideomycetes</taxon>
        <taxon>Pleosporomycetidae</taxon>
        <taxon>Pleosporales</taxon>
        <taxon>Pleosporineae</taxon>
        <taxon>Pleosporaceae</taxon>
        <taxon>Bipolaris</taxon>
    </lineage>
</organism>
<evidence type="ECO:0000313" key="2">
    <source>
        <dbReference type="Proteomes" id="UP000016934"/>
    </source>
</evidence>
<dbReference type="EMBL" id="KB445647">
    <property type="protein sequence ID" value="EMD62116.1"/>
    <property type="molecule type" value="Genomic_DNA"/>
</dbReference>
<reference evidence="2" key="2">
    <citation type="journal article" date="2013" name="PLoS Genet.">
        <title>Comparative genome structure, secondary metabolite, and effector coding capacity across Cochliobolus pathogens.</title>
        <authorList>
            <person name="Condon B.J."/>
            <person name="Leng Y."/>
            <person name="Wu D."/>
            <person name="Bushley K.E."/>
            <person name="Ohm R.A."/>
            <person name="Otillar R."/>
            <person name="Martin J."/>
            <person name="Schackwitz W."/>
            <person name="Grimwood J."/>
            <person name="MohdZainudin N."/>
            <person name="Xue C."/>
            <person name="Wang R."/>
            <person name="Manning V.A."/>
            <person name="Dhillon B."/>
            <person name="Tu Z.J."/>
            <person name="Steffenson B.J."/>
            <person name="Salamov A."/>
            <person name="Sun H."/>
            <person name="Lowry S."/>
            <person name="LaButti K."/>
            <person name="Han J."/>
            <person name="Copeland A."/>
            <person name="Lindquist E."/>
            <person name="Barry K."/>
            <person name="Schmutz J."/>
            <person name="Baker S.E."/>
            <person name="Ciuffetti L.M."/>
            <person name="Grigoriev I.V."/>
            <person name="Zhong S."/>
            <person name="Turgeon B.G."/>
        </authorList>
    </citation>
    <scope>NUCLEOTIDE SEQUENCE [LARGE SCALE GENOMIC DNA]</scope>
    <source>
        <strain evidence="2">ND90Pr / ATCC 201652</strain>
    </source>
</reference>
<dbReference type="GeneID" id="19139373"/>
<protein>
    <submittedName>
        <fullName evidence="1">Uncharacterized protein</fullName>
    </submittedName>
</protein>
<feature type="non-terminal residue" evidence="1">
    <location>
        <position position="1"/>
    </location>
</feature>
<dbReference type="HOGENOM" id="CLU_3068542_0_0_1"/>
<evidence type="ECO:0000313" key="1">
    <source>
        <dbReference type="EMBL" id="EMD62116.1"/>
    </source>
</evidence>
<dbReference type="RefSeq" id="XP_007702146.1">
    <property type="nucleotide sequence ID" value="XM_007703956.1"/>
</dbReference>
<dbReference type="AlphaFoldDB" id="M2SYW2"/>
<keyword evidence="2" id="KW-1185">Reference proteome</keyword>
<reference evidence="1 2" key="1">
    <citation type="journal article" date="2012" name="PLoS Pathog.">
        <title>Diverse lifestyles and strategies of plant pathogenesis encoded in the genomes of eighteen Dothideomycetes fungi.</title>
        <authorList>
            <person name="Ohm R.A."/>
            <person name="Feau N."/>
            <person name="Henrissat B."/>
            <person name="Schoch C.L."/>
            <person name="Horwitz B.A."/>
            <person name="Barry K.W."/>
            <person name="Condon B.J."/>
            <person name="Copeland A.C."/>
            <person name="Dhillon B."/>
            <person name="Glaser F."/>
            <person name="Hesse C.N."/>
            <person name="Kosti I."/>
            <person name="LaButti K."/>
            <person name="Lindquist E.A."/>
            <person name="Lucas S."/>
            <person name="Salamov A.A."/>
            <person name="Bradshaw R.E."/>
            <person name="Ciuffetti L."/>
            <person name="Hamelin R.C."/>
            <person name="Kema G.H.J."/>
            <person name="Lawrence C."/>
            <person name="Scott J.A."/>
            <person name="Spatafora J.W."/>
            <person name="Turgeon B.G."/>
            <person name="de Wit P.J.G.M."/>
            <person name="Zhong S."/>
            <person name="Goodwin S.B."/>
            <person name="Grigoriev I.V."/>
        </authorList>
    </citation>
    <scope>NUCLEOTIDE SEQUENCE [LARGE SCALE GENOMIC DNA]</scope>
    <source>
        <strain evidence="2">ND90Pr / ATCC 201652</strain>
    </source>
</reference>
<name>M2SYW2_COCSN</name>
<dbReference type="Proteomes" id="UP000016934">
    <property type="component" value="Unassembled WGS sequence"/>
</dbReference>
<sequence length="53" mass="6009">VRSEQNASIHFSSFCGIPRAFILCSSLFLHTPLYAPLTSKLIRLTVRRPRHAV</sequence>
<proteinExistence type="predicted"/>
<gene>
    <name evidence="1" type="ORF">COCSADRAFT_38913</name>
</gene>
<accession>M2SYW2</accession>
<dbReference type="KEGG" id="bsc:COCSADRAFT_38913"/>